<keyword evidence="1" id="KW-0812">Transmembrane</keyword>
<dbReference type="AlphaFoldDB" id="A0A7U3YNE6"/>
<evidence type="ECO:0000256" key="1">
    <source>
        <dbReference type="SAM" id="Phobius"/>
    </source>
</evidence>
<sequence>MSGELSLINTLITTLGAPGLLIICMLAPTVIMAFMYLDHRRAERSRLSAVQIEADREIKHREDIAGFREMVMQMIGAQEKRFEEVVRNYENNVILVQGYEKLANDLAGIIHLNTQSMTKLVDRIDGHLLKGGRHVG</sequence>
<gene>
    <name evidence="2" type="ordered locus">Despr_2446</name>
</gene>
<accession>A0A7U3YNE6</accession>
<dbReference type="RefSeq" id="WP_015725111.1">
    <property type="nucleotide sequence ID" value="NC_014972.1"/>
</dbReference>
<dbReference type="Proteomes" id="UP000006365">
    <property type="component" value="Chromosome"/>
</dbReference>
<evidence type="ECO:0000313" key="2">
    <source>
        <dbReference type="EMBL" id="ADW18585.1"/>
    </source>
</evidence>
<dbReference type="KEGG" id="dpr:Despr_2446"/>
<keyword evidence="1" id="KW-0472">Membrane</keyword>
<feature type="transmembrane region" description="Helical" evidence="1">
    <location>
        <begin position="12"/>
        <end position="37"/>
    </location>
</feature>
<evidence type="ECO:0000313" key="3">
    <source>
        <dbReference type="Proteomes" id="UP000006365"/>
    </source>
</evidence>
<proteinExistence type="predicted"/>
<protein>
    <submittedName>
        <fullName evidence="2">Uncharacterized protein</fullName>
    </submittedName>
</protein>
<dbReference type="EMBL" id="CP002364">
    <property type="protein sequence ID" value="ADW18585.1"/>
    <property type="molecule type" value="Genomic_DNA"/>
</dbReference>
<keyword evidence="3" id="KW-1185">Reference proteome</keyword>
<keyword evidence="1" id="KW-1133">Transmembrane helix</keyword>
<name>A0A7U3YNE6_DESPD</name>
<organism evidence="2 3">
    <name type="scientific">Desulfobulbus propionicus (strain ATCC 33891 / DSM 2032 / VKM B-1956 / 1pr3)</name>
    <dbReference type="NCBI Taxonomy" id="577650"/>
    <lineage>
        <taxon>Bacteria</taxon>
        <taxon>Pseudomonadati</taxon>
        <taxon>Thermodesulfobacteriota</taxon>
        <taxon>Desulfobulbia</taxon>
        <taxon>Desulfobulbales</taxon>
        <taxon>Desulfobulbaceae</taxon>
        <taxon>Desulfobulbus</taxon>
    </lineage>
</organism>
<reference evidence="2 3" key="1">
    <citation type="journal article" date="2011" name="Stand. Genomic Sci.">
        <title>Complete genome sequence of Desulfobulbus propionicus type strain (1pr3).</title>
        <authorList>
            <person name="Pagani I."/>
            <person name="Lapidus A."/>
            <person name="Nolan M."/>
            <person name="Lucas S."/>
            <person name="Hammon N."/>
            <person name="Deshpande S."/>
            <person name="Cheng J.F."/>
            <person name="Chertkov O."/>
            <person name="Davenport K."/>
            <person name="Tapia R."/>
            <person name="Han C."/>
            <person name="Goodwin L."/>
            <person name="Pitluck S."/>
            <person name="Liolios K."/>
            <person name="Mavromatis K."/>
            <person name="Ivanova N."/>
            <person name="Mikhailova N."/>
            <person name="Pati A."/>
            <person name="Chen A."/>
            <person name="Palaniappan K."/>
            <person name="Land M."/>
            <person name="Hauser L."/>
            <person name="Chang Y.J."/>
            <person name="Jeffries C.D."/>
            <person name="Detter J.C."/>
            <person name="Brambilla E."/>
            <person name="Kannan K.P."/>
            <person name="Djao O.D."/>
            <person name="Rohde M."/>
            <person name="Pukall R."/>
            <person name="Spring S."/>
            <person name="Goker M."/>
            <person name="Sikorski J."/>
            <person name="Woyke T."/>
            <person name="Bristow J."/>
            <person name="Eisen J.A."/>
            <person name="Markowitz V."/>
            <person name="Hugenholtz P."/>
            <person name="Kyrpides N.C."/>
            <person name="Klenk H.P."/>
        </authorList>
    </citation>
    <scope>NUCLEOTIDE SEQUENCE [LARGE SCALE GENOMIC DNA]</scope>
    <source>
        <strain evidence="3">ATCC 33891 / DSM 2032 / 1pr3</strain>
    </source>
</reference>